<accession>A0A0L0WC30</accession>
<gene>
    <name evidence="1" type="ORF">CLPU_4c00110</name>
</gene>
<dbReference type="PATRIC" id="fig|1503.3.peg.2232"/>
<dbReference type="EMBL" id="LGSS01000004">
    <property type="protein sequence ID" value="KNF08965.1"/>
    <property type="molecule type" value="Genomic_DNA"/>
</dbReference>
<organism evidence="1 2">
    <name type="scientific">Gottschalkia purinilytica</name>
    <name type="common">Clostridium purinilyticum</name>
    <dbReference type="NCBI Taxonomy" id="1503"/>
    <lineage>
        <taxon>Bacteria</taxon>
        <taxon>Bacillati</taxon>
        <taxon>Bacillota</taxon>
        <taxon>Tissierellia</taxon>
        <taxon>Tissierellales</taxon>
        <taxon>Gottschalkiaceae</taxon>
        <taxon>Gottschalkia</taxon>
    </lineage>
</organism>
<sequence length="191" mass="22953">MDYKKIYKLAYDYMDNSIIDGDCGELCNYHCCRDFDSDGEKLGIYLMPYEYESMLRNSRFLEGVKVEKHSSKDYFISKKIKFLHYIFCGVESKCLREYRPIQCRTYPFEPHLEDDTLSLVVEKDQVHDCPLLSDTSKWREEFVRGIYMGWKELITIPKVYEFVVYESRRRVLERNISLILSDFSNDFIKRL</sequence>
<name>A0A0L0WC30_GOTPU</name>
<comment type="caution">
    <text evidence="1">The sequence shown here is derived from an EMBL/GenBank/DDBJ whole genome shotgun (WGS) entry which is preliminary data.</text>
</comment>
<evidence type="ECO:0000313" key="1">
    <source>
        <dbReference type="EMBL" id="KNF08965.1"/>
    </source>
</evidence>
<proteinExistence type="predicted"/>
<dbReference type="RefSeq" id="WP_050354547.1">
    <property type="nucleotide sequence ID" value="NZ_LGSS01000004.1"/>
</dbReference>
<reference evidence="2" key="1">
    <citation type="submission" date="2015-07" db="EMBL/GenBank/DDBJ databases">
        <title>Draft genome sequence of the purine-degrading Gottschalkia purinilyticum DSM 1384 (formerly Clostridium purinilyticum).</title>
        <authorList>
            <person name="Poehlein A."/>
            <person name="Schiel-Bengelsdorf B."/>
            <person name="Bengelsdorf F.R."/>
            <person name="Daniel R."/>
            <person name="Duerre P."/>
        </authorList>
    </citation>
    <scope>NUCLEOTIDE SEQUENCE [LARGE SCALE GENOMIC DNA]</scope>
    <source>
        <strain evidence="2">DSM 1384</strain>
    </source>
</reference>
<dbReference type="OrthoDB" id="8438824at2"/>
<dbReference type="Proteomes" id="UP000037267">
    <property type="component" value="Unassembled WGS sequence"/>
</dbReference>
<keyword evidence="2" id="KW-1185">Reference proteome</keyword>
<evidence type="ECO:0000313" key="2">
    <source>
        <dbReference type="Proteomes" id="UP000037267"/>
    </source>
</evidence>
<dbReference type="AlphaFoldDB" id="A0A0L0WC30"/>
<protein>
    <submittedName>
        <fullName evidence="1">Uncharacterized protein</fullName>
    </submittedName>
</protein>